<dbReference type="CDD" id="cd01948">
    <property type="entry name" value="EAL"/>
    <property type="match status" value="1"/>
</dbReference>
<dbReference type="InterPro" id="IPR001633">
    <property type="entry name" value="EAL_dom"/>
</dbReference>
<dbReference type="Pfam" id="PF13426">
    <property type="entry name" value="PAS_9"/>
    <property type="match status" value="1"/>
</dbReference>
<dbReference type="RefSeq" id="WP_206595420.1">
    <property type="nucleotide sequence ID" value="NZ_JAFKCS010000019.1"/>
</dbReference>
<reference evidence="3 4" key="1">
    <citation type="submission" date="2021-03" db="EMBL/GenBank/DDBJ databases">
        <title>novel species isolated from a fishpond in China.</title>
        <authorList>
            <person name="Lu H."/>
            <person name="Cai Z."/>
        </authorList>
    </citation>
    <scope>NUCLEOTIDE SEQUENCE [LARGE SCALE GENOMIC DNA]</scope>
    <source>
        <strain evidence="3 4">Y57</strain>
    </source>
</reference>
<dbReference type="InterPro" id="IPR035919">
    <property type="entry name" value="EAL_sf"/>
</dbReference>
<name>A0ABS3D0Q5_9ALTE</name>
<dbReference type="InterPro" id="IPR000160">
    <property type="entry name" value="GGDEF_dom"/>
</dbReference>
<dbReference type="SUPFAM" id="SSF55073">
    <property type="entry name" value="Nucleotide cyclase"/>
    <property type="match status" value="1"/>
</dbReference>
<dbReference type="InterPro" id="IPR001610">
    <property type="entry name" value="PAC"/>
</dbReference>
<dbReference type="Gene3D" id="3.30.450.20">
    <property type="entry name" value="PAS domain"/>
    <property type="match status" value="2"/>
</dbReference>
<organism evidence="3 4">
    <name type="scientific">Bowmanella yangjiangensis</name>
    <dbReference type="NCBI Taxonomy" id="2811230"/>
    <lineage>
        <taxon>Bacteria</taxon>
        <taxon>Pseudomonadati</taxon>
        <taxon>Pseudomonadota</taxon>
        <taxon>Gammaproteobacteria</taxon>
        <taxon>Alteromonadales</taxon>
        <taxon>Alteromonadaceae</taxon>
        <taxon>Bowmanella</taxon>
    </lineage>
</organism>
<dbReference type="Gene3D" id="2.130.10.10">
    <property type="entry name" value="YVTN repeat-like/Quinoprotein amine dehydrogenase"/>
    <property type="match status" value="3"/>
</dbReference>
<evidence type="ECO:0000313" key="4">
    <source>
        <dbReference type="Proteomes" id="UP000663992"/>
    </source>
</evidence>
<dbReference type="SMART" id="SM00267">
    <property type="entry name" value="GGDEF"/>
    <property type="match status" value="1"/>
</dbReference>
<gene>
    <name evidence="3" type="ORF">J0A65_16485</name>
</gene>
<dbReference type="InterPro" id="IPR052155">
    <property type="entry name" value="Biofilm_reg_signaling"/>
</dbReference>
<proteinExistence type="predicted"/>
<dbReference type="SMART" id="SM00052">
    <property type="entry name" value="EAL"/>
    <property type="match status" value="1"/>
</dbReference>
<comment type="caution">
    <text evidence="3">The sequence shown here is derived from an EMBL/GenBank/DDBJ whole genome shotgun (WGS) entry which is preliminary data.</text>
</comment>
<keyword evidence="4" id="KW-1185">Reference proteome</keyword>
<dbReference type="InterPro" id="IPR011110">
    <property type="entry name" value="Reg_prop"/>
</dbReference>
<dbReference type="PROSITE" id="PS51257">
    <property type="entry name" value="PROKAR_LIPOPROTEIN"/>
    <property type="match status" value="1"/>
</dbReference>
<dbReference type="Pfam" id="PF00990">
    <property type="entry name" value="GGDEF"/>
    <property type="match status" value="1"/>
</dbReference>
<sequence>MSRNSIINLAIFLSCLFALPGVGDTLPLVERPKLQRLSVEEGLSQTTVNDLLIDHKGFVWLATENGLNRFDGYRVRRVSPTVGTLDESPVYRLMQDKQNNLWVGTAEEGLFRLKPETGDFEHILSRTFPYGRELAQSVEYLSDANHADQIWVAFSTEVVRADAGTGQQQLIFSLSEQQQASQHLNRVLLQHQNFLFIGTSDGLYRADLNTSEIFRFELDPDKLSVERNNVKQLYFDKDERLWVGTVEGLFALDGALSAGNPYRVQLLIPKLNIWQIKPHEAGMLLGTDKGLYSYDPAQQELKSWFKLSDGRFDVSDDSIRELEKDQYGNLWLGTNSDGAFRWSVSSLAFRSLHRSSRSGKKLNHDLVWALAEDKDNNFWIGTEHGLSQYQDASGEIRSVWPDTTEYSRENSILAIYPATKGRLWLALPSGLRIFDPTTRSASAPDLSNPMLMKDLWGSYMDDRGDIWFTNGEGFYRYSPDTAKLTRLDEVSAQLDAAWSSGFIGTMPGQPDVLLISMAGALWGMNRETGQLSSIHDFKQPDTARFLTPNSVALDRHGILWIAYSGLGLIGIEADGYGVRYRYNSDNKLGSDAIYGLQLDSQGNLWMSSHAGLMMLNTDTQHIQSYTHQSGLATMEFNAGAALKLKDGRLVYGSVKGITIFSPEQLQPASPEKLNVMISEVSLLNRQLAAGGQVFNDQAVTLEPDDLGLQVGVTTLNYANLAQTQYKFSLSGDTNIDYPPIKEAEFFVPQFKPGQYVLSVQAMDPISGQLSKATQLRIEVNSPLWASSYAYLFYALVLLAGSGAWLRFRSRQAAQLYKAHEELLESEKRLQLALKGSDSGVWDWQADSDQMYQPRLSDELGYHEAAVAITPQHYLELIHVQDRRQYEKEWMRFVQGELDGFDLAYRLRTQAGEWQWYRDMGRVVQREDGRITRVSGTFTNITENRASAEKVRLFGEAFRHTRDWVLILDDQQWPIAANQAICEALGIDPDKALSRQIESSFSTQQLLFFRRILSQMKVNGRWRGEQDVLGADKKMHHLMVSIYAVPTNNSNEIGHFIMNMTDISEQKAAQQQLERLANYDSLTGLPNRTLLLDRIRQAIAHGIRRSSQVAVFFIDLDKFKQVNDSLGHEAGDKLLLEVTQRLTQCLRVDDTVGRLGGDEFLVIIEDFSESDDLRLLANKLIERVEQPIQIGNNQVSVSASIGISLYPDDSTTPAELMKAADIAMYHAKAMGRNRCQFYSAQMNQQAQQRLLLENQLKAAFKAEEFINYYQPLVNIQTGKTVGLELLLRWQTPKGVRSPSEFIPVCEELGLIDAMTWQALERGLADLSRWYQSGKQPYLTVNLSAKHLEQGVSVDDLVCLLAKYSLPVHALKLEITESALMEDYAKVQDCMDKLYEAGIRFALDDFGTGYSSLKYLKAFPIEKIKIDKSFVQDIGLDGNDEAIIKTTLLMAESLQMKCIAEGIETMQQLSFFREHGCELLQGYLFSRPVGADDVPALLSKDWRETLAADH</sequence>
<dbReference type="Proteomes" id="UP000663992">
    <property type="component" value="Unassembled WGS sequence"/>
</dbReference>
<dbReference type="CDD" id="cd00130">
    <property type="entry name" value="PAS"/>
    <property type="match status" value="1"/>
</dbReference>
<dbReference type="Gene3D" id="3.30.70.270">
    <property type="match status" value="1"/>
</dbReference>
<dbReference type="InterPro" id="IPR000014">
    <property type="entry name" value="PAS"/>
</dbReference>
<dbReference type="InterPro" id="IPR043128">
    <property type="entry name" value="Rev_trsase/Diguanyl_cyclase"/>
</dbReference>
<dbReference type="InterPro" id="IPR013655">
    <property type="entry name" value="PAS_fold_3"/>
</dbReference>
<dbReference type="SMART" id="SM00091">
    <property type="entry name" value="PAS"/>
    <property type="match status" value="2"/>
</dbReference>
<protein>
    <submittedName>
        <fullName evidence="3">EAL domain-containing protein</fullName>
    </submittedName>
</protein>
<dbReference type="InterPro" id="IPR035965">
    <property type="entry name" value="PAS-like_dom_sf"/>
</dbReference>
<accession>A0ABS3D0Q5</accession>
<dbReference type="PROSITE" id="PS50887">
    <property type="entry name" value="GGDEF"/>
    <property type="match status" value="1"/>
</dbReference>
<feature type="domain" description="GGDEF" evidence="2">
    <location>
        <begin position="1106"/>
        <end position="1239"/>
    </location>
</feature>
<dbReference type="PANTHER" id="PTHR44757:SF2">
    <property type="entry name" value="BIOFILM ARCHITECTURE MAINTENANCE PROTEIN MBAA"/>
    <property type="match status" value="1"/>
</dbReference>
<dbReference type="NCBIfam" id="TIGR00254">
    <property type="entry name" value="GGDEF"/>
    <property type="match status" value="1"/>
</dbReference>
<dbReference type="SUPFAM" id="SSF63829">
    <property type="entry name" value="Calcium-dependent phosphotriesterase"/>
    <property type="match status" value="3"/>
</dbReference>
<dbReference type="PROSITE" id="PS50883">
    <property type="entry name" value="EAL"/>
    <property type="match status" value="1"/>
</dbReference>
<dbReference type="EMBL" id="JAFKCS010000019">
    <property type="protein sequence ID" value="MBN7821469.1"/>
    <property type="molecule type" value="Genomic_DNA"/>
</dbReference>
<dbReference type="InterPro" id="IPR015943">
    <property type="entry name" value="WD40/YVTN_repeat-like_dom_sf"/>
</dbReference>
<evidence type="ECO:0000313" key="3">
    <source>
        <dbReference type="EMBL" id="MBN7821469.1"/>
    </source>
</evidence>
<dbReference type="InterPro" id="IPR013783">
    <property type="entry name" value="Ig-like_fold"/>
</dbReference>
<dbReference type="SUPFAM" id="SSF141868">
    <property type="entry name" value="EAL domain-like"/>
    <property type="match status" value="1"/>
</dbReference>
<dbReference type="Gene3D" id="2.60.40.10">
    <property type="entry name" value="Immunoglobulins"/>
    <property type="match status" value="1"/>
</dbReference>
<dbReference type="Pfam" id="PF07494">
    <property type="entry name" value="Reg_prop"/>
    <property type="match status" value="2"/>
</dbReference>
<evidence type="ECO:0000259" key="1">
    <source>
        <dbReference type="PROSITE" id="PS50883"/>
    </source>
</evidence>
<dbReference type="Gene3D" id="3.20.20.450">
    <property type="entry name" value="EAL domain"/>
    <property type="match status" value="1"/>
</dbReference>
<feature type="domain" description="EAL" evidence="1">
    <location>
        <begin position="1248"/>
        <end position="1500"/>
    </location>
</feature>
<dbReference type="SMART" id="SM00086">
    <property type="entry name" value="PAC"/>
    <property type="match status" value="2"/>
</dbReference>
<dbReference type="Pfam" id="PF08447">
    <property type="entry name" value="PAS_3"/>
    <property type="match status" value="1"/>
</dbReference>
<evidence type="ECO:0000259" key="2">
    <source>
        <dbReference type="PROSITE" id="PS50887"/>
    </source>
</evidence>
<dbReference type="InterPro" id="IPR029787">
    <property type="entry name" value="Nucleotide_cyclase"/>
</dbReference>
<dbReference type="SUPFAM" id="SSF55785">
    <property type="entry name" value="PYP-like sensor domain (PAS domain)"/>
    <property type="match status" value="2"/>
</dbReference>
<dbReference type="NCBIfam" id="TIGR00229">
    <property type="entry name" value="sensory_box"/>
    <property type="match status" value="1"/>
</dbReference>
<dbReference type="PANTHER" id="PTHR44757">
    <property type="entry name" value="DIGUANYLATE CYCLASE DGCP"/>
    <property type="match status" value="1"/>
</dbReference>
<dbReference type="CDD" id="cd01949">
    <property type="entry name" value="GGDEF"/>
    <property type="match status" value="1"/>
</dbReference>
<dbReference type="Pfam" id="PF00563">
    <property type="entry name" value="EAL"/>
    <property type="match status" value="1"/>
</dbReference>